<dbReference type="Proteomes" id="UP000198280">
    <property type="component" value="Unassembled WGS sequence"/>
</dbReference>
<protein>
    <submittedName>
        <fullName evidence="1">Uncharacterized protein</fullName>
    </submittedName>
</protein>
<name>A0A239L1D5_9ACTN</name>
<evidence type="ECO:0000313" key="2">
    <source>
        <dbReference type="Proteomes" id="UP000198280"/>
    </source>
</evidence>
<proteinExistence type="predicted"/>
<keyword evidence="2" id="KW-1185">Reference proteome</keyword>
<gene>
    <name evidence="1" type="ORF">SAMN05216252_1187</name>
</gene>
<evidence type="ECO:0000313" key="1">
    <source>
        <dbReference type="EMBL" id="SNT24115.1"/>
    </source>
</evidence>
<sequence length="112" mass="11709">MPADGSRPGAATHGVGHGAAVTDADPLVPLLAGIVVDVVHFLDTCGDDEVAPDVAVRTAEHAGWVLHNLPPRQRARFLRVLDDLAAAEPDPARRRALESFGFACGLVAEEPS</sequence>
<accession>A0A239L1D5</accession>
<dbReference type="EMBL" id="FZOF01000018">
    <property type="protein sequence ID" value="SNT24115.1"/>
    <property type="molecule type" value="Genomic_DNA"/>
</dbReference>
<dbReference type="AlphaFoldDB" id="A0A239L1D5"/>
<reference evidence="1 2" key="1">
    <citation type="submission" date="2017-06" db="EMBL/GenBank/DDBJ databases">
        <authorList>
            <person name="Kim H.J."/>
            <person name="Triplett B.A."/>
        </authorList>
    </citation>
    <scope>NUCLEOTIDE SEQUENCE [LARGE SCALE GENOMIC DNA]</scope>
    <source>
        <strain evidence="1 2">CGMCC 4.1858</strain>
    </source>
</reference>
<organism evidence="1 2">
    <name type="scientific">Actinacidiphila glaucinigra</name>
    <dbReference type="NCBI Taxonomy" id="235986"/>
    <lineage>
        <taxon>Bacteria</taxon>
        <taxon>Bacillati</taxon>
        <taxon>Actinomycetota</taxon>
        <taxon>Actinomycetes</taxon>
        <taxon>Kitasatosporales</taxon>
        <taxon>Streptomycetaceae</taxon>
        <taxon>Actinacidiphila</taxon>
    </lineage>
</organism>